<sequence>MKKKIYSILVLSALLSSSNVFGQINYEVPKFPKTPESSNFTKYIDIPVSKYTGVPSIEIPLITIEESGQSFPIILKYHSSGIKVDEIASRVGLGWYLDIGGAKMSKQVYGYPDSAPTNTLPLNFNINTGNICCTADEYKALWALGYSGPNLLTPKDTAPIDLMPDIYDYSVNGKSGKFILDQDKILMLPKEDVKVSIGNEPLLKDNNGNLYEFIGTNTITSNSGYNNIGDVFSLQGGNQWQTRKITLINNSSVDFLYDKTVNYQQLLPTSNKETFPFPTDNSYFPPDIEIDNPYTYFLQGNTEKLITEIKYSAGKVVFEYSLNEREDLPGDFSLKRIVSYDKTNRIIQDYSFIYSYFNSNEDVDALPVSNTALKNSLTKRLKLTEIKNNVHSTSHNFEYYESAQLPHRLSNSIDYWGLYNGQNNPHKIPALIYNNRYYEGANREVNENYAITGLLKKVIYPTKGYSEYKYELDDYYFNNTENSYSKKLKTSLHIENESYSEILFTTPNNTFSYSLMFNSSHNMYNGNTNSIPENGTFCKLEVLENNVLLKSVNIDNIYSLSLDPNKNYKFKLKNEGVLPNKCKAELYGIEITPNFVKNKKVGSFRIKQIDFFDGTSAMKRTYSYNLSTDASSGNNLEEERIYTGISEAPKDLNGNTRKTLIFSSDSFNHALPKAVGYSFVTENFENGISSYKKEFIFTNSYKDENRNQDIDLNVPYNYKDYKNGLPVKESSYNSNGTKLIDKEFYYGFDNYFNQFSYSPFTNGNQNDDVYWAIALKPYSVEQTPISGLGYKVHFKYANYPISSSWVKPTKTKITKYFNGTAMEEITDYYYDNSYKHLNPITQTSTSPDGSITENTYQYAHEKNNQKLINANMIGIPLETAVIKKQNASDQGKTISRTETKYDNAANLFPTSVISYDLQSTASTEVTYDQYDSKGNLQQYTAKDGISTVIIWGYNQTQPIAKIIGAKLSDIQQSLISSIVNVSDLDASNPLNEPALITALDDFRKNSNMANYQVTTYTYDPLIGVTSITPPSGIREVYIYDFANRLMEIREGSQTGKLLKEFKYNYKN</sequence>
<accession>A0A7Y0FKF8</accession>
<keyword evidence="1" id="KW-0732">Signal</keyword>
<evidence type="ECO:0000313" key="2">
    <source>
        <dbReference type="EMBL" id="NML59411.1"/>
    </source>
</evidence>
<protein>
    <recommendedName>
        <fullName evidence="4">YD repeat-containing protein</fullName>
    </recommendedName>
</protein>
<evidence type="ECO:0008006" key="4">
    <source>
        <dbReference type="Google" id="ProtNLM"/>
    </source>
</evidence>
<dbReference type="RefSeq" id="WP_169232717.1">
    <property type="nucleotide sequence ID" value="NZ_JABBGF010000004.1"/>
</dbReference>
<dbReference type="EMBL" id="JABBGF010000004">
    <property type="protein sequence ID" value="NML59411.1"/>
    <property type="molecule type" value="Genomic_DNA"/>
</dbReference>
<feature type="signal peptide" evidence="1">
    <location>
        <begin position="1"/>
        <end position="22"/>
    </location>
</feature>
<comment type="caution">
    <text evidence="2">The sequence shown here is derived from an EMBL/GenBank/DDBJ whole genome shotgun (WGS) entry which is preliminary data.</text>
</comment>
<dbReference type="Proteomes" id="UP000552615">
    <property type="component" value="Unassembled WGS sequence"/>
</dbReference>
<keyword evidence="3" id="KW-1185">Reference proteome</keyword>
<feature type="chain" id="PRO_5030996680" description="YD repeat-containing protein" evidence="1">
    <location>
        <begin position="23"/>
        <end position="1067"/>
    </location>
</feature>
<evidence type="ECO:0000313" key="3">
    <source>
        <dbReference type="Proteomes" id="UP000552615"/>
    </source>
</evidence>
<organism evidence="2 3">
    <name type="scientific">Chryseobacterium cheonjiense</name>
    <dbReference type="NCBI Taxonomy" id="2728845"/>
    <lineage>
        <taxon>Bacteria</taxon>
        <taxon>Pseudomonadati</taxon>
        <taxon>Bacteroidota</taxon>
        <taxon>Flavobacteriia</taxon>
        <taxon>Flavobacteriales</taxon>
        <taxon>Weeksellaceae</taxon>
        <taxon>Chryseobacterium group</taxon>
        <taxon>Chryseobacterium</taxon>
    </lineage>
</organism>
<gene>
    <name evidence="2" type="ORF">HHL20_18985</name>
</gene>
<evidence type="ECO:0000256" key="1">
    <source>
        <dbReference type="SAM" id="SignalP"/>
    </source>
</evidence>
<name>A0A7Y0FKF8_9FLAO</name>
<proteinExistence type="predicted"/>
<reference evidence="2 3" key="1">
    <citation type="submission" date="2020-04" db="EMBL/GenBank/DDBJ databases">
        <title>Chryseobacterium sp. RJ-7-14 sp. nov., isolated from Jeju soil.</title>
        <authorList>
            <person name="Dahal R.H."/>
            <person name="Chaudhary D.K."/>
        </authorList>
    </citation>
    <scope>NUCLEOTIDE SEQUENCE [LARGE SCALE GENOMIC DNA]</scope>
    <source>
        <strain evidence="2 3">RJ-7-14</strain>
    </source>
</reference>
<dbReference type="AlphaFoldDB" id="A0A7Y0FKF8"/>